<keyword evidence="2" id="KW-1185">Reference proteome</keyword>
<comment type="caution">
    <text evidence="1">The sequence shown here is derived from an EMBL/GenBank/DDBJ whole genome shotgun (WGS) entry which is preliminary data.</text>
</comment>
<dbReference type="EMBL" id="JOJR01002584">
    <property type="protein sequence ID" value="RCN28477.1"/>
    <property type="molecule type" value="Genomic_DNA"/>
</dbReference>
<accession>A0A368FE65</accession>
<name>A0A368FE65_ANCCA</name>
<reference evidence="1 2" key="1">
    <citation type="submission" date="2014-10" db="EMBL/GenBank/DDBJ databases">
        <title>Draft genome of the hookworm Ancylostoma caninum.</title>
        <authorList>
            <person name="Mitreva M."/>
        </authorList>
    </citation>
    <scope>NUCLEOTIDE SEQUENCE [LARGE SCALE GENOMIC DNA]</scope>
    <source>
        <strain evidence="1 2">Baltimore</strain>
    </source>
</reference>
<dbReference type="OrthoDB" id="5850849at2759"/>
<proteinExistence type="predicted"/>
<dbReference type="AlphaFoldDB" id="A0A368FE65"/>
<evidence type="ECO:0000313" key="2">
    <source>
        <dbReference type="Proteomes" id="UP000252519"/>
    </source>
</evidence>
<evidence type="ECO:0000313" key="1">
    <source>
        <dbReference type="EMBL" id="RCN28477.1"/>
    </source>
</evidence>
<dbReference type="STRING" id="29170.A0A368FE65"/>
<protein>
    <submittedName>
        <fullName evidence="1">Uncharacterized protein</fullName>
    </submittedName>
</protein>
<organism evidence="1 2">
    <name type="scientific">Ancylostoma caninum</name>
    <name type="common">Dog hookworm</name>
    <dbReference type="NCBI Taxonomy" id="29170"/>
    <lineage>
        <taxon>Eukaryota</taxon>
        <taxon>Metazoa</taxon>
        <taxon>Ecdysozoa</taxon>
        <taxon>Nematoda</taxon>
        <taxon>Chromadorea</taxon>
        <taxon>Rhabditida</taxon>
        <taxon>Rhabditina</taxon>
        <taxon>Rhabditomorpha</taxon>
        <taxon>Strongyloidea</taxon>
        <taxon>Ancylostomatidae</taxon>
        <taxon>Ancylostomatinae</taxon>
        <taxon>Ancylostoma</taxon>
    </lineage>
</organism>
<sequence length="209" mass="24172">MSRSSQTYSGDIRSGINIIQYSLLCSRENFSIPNVFETTSNDELFHMLGVLLYAKRENDGVYFPETELLVREELRRPPSTREINDVLEMSKTSADTVMMFLHEHEPNFSGSIAATRKVFDAMSFCDSISTEWEARLIGQDFVSQICARSTVFHNYRANRIARGLYKYSRPKWFWLTNQVQTLKEEILDVMKSSGSSDRHFGEMCVLEFT</sequence>
<gene>
    <name evidence="1" type="ORF">ANCCAN_25777</name>
</gene>
<dbReference type="Proteomes" id="UP000252519">
    <property type="component" value="Unassembled WGS sequence"/>
</dbReference>